<feature type="region of interest" description="Disordered" evidence="1">
    <location>
        <begin position="199"/>
        <end position="242"/>
    </location>
</feature>
<gene>
    <name evidence="2" type="ORF">MRBLWS13_002502</name>
</gene>
<organism evidence="2">
    <name type="scientific">Microbacterium sp. LWS13-1.2</name>
    <dbReference type="NCBI Taxonomy" id="3135264"/>
    <lineage>
        <taxon>Bacteria</taxon>
        <taxon>Bacillati</taxon>
        <taxon>Actinomycetota</taxon>
        <taxon>Actinomycetes</taxon>
        <taxon>Micrococcales</taxon>
        <taxon>Microbacteriaceae</taxon>
        <taxon>Microbacterium</taxon>
    </lineage>
</organism>
<name>A0AAU6SD88_9MICO</name>
<dbReference type="RefSeq" id="WP_349425697.1">
    <property type="nucleotide sequence ID" value="NZ_CP151632.1"/>
</dbReference>
<sequence>MTATESVSITPELLRGVSFADERSGYARSEVHALLAAAADALEVAWRDNQALTASGVTTEEGEISSRAVLLLSSAQRIADDAVAEAESYAKDLIETARKQYREIIERAQHVAHSIEKQAAAHPGQIAAAAAPESPRAAEPWAADRSPSLAFATDDLAAAGPASPDDVVRARQFARMATAQVHSLLESIERELGRLGATPAAPAAAPAPPAVAPRAAPDAPGPAAADEQPPSDSRWRPRSAGR</sequence>
<dbReference type="AlphaFoldDB" id="A0AAU6SD88"/>
<feature type="compositionally biased region" description="Low complexity" evidence="1">
    <location>
        <begin position="212"/>
        <end position="225"/>
    </location>
</feature>
<evidence type="ECO:0000256" key="1">
    <source>
        <dbReference type="SAM" id="MobiDB-lite"/>
    </source>
</evidence>
<evidence type="ECO:0000313" key="2">
    <source>
        <dbReference type="EMBL" id="WZO34834.1"/>
    </source>
</evidence>
<protein>
    <submittedName>
        <fullName evidence="2">DivIVA domain-containing protein</fullName>
    </submittedName>
</protein>
<proteinExistence type="predicted"/>
<dbReference type="EMBL" id="CP151632">
    <property type="protein sequence ID" value="WZO34834.1"/>
    <property type="molecule type" value="Genomic_DNA"/>
</dbReference>
<reference evidence="2" key="1">
    <citation type="submission" date="2024-04" db="EMBL/GenBank/DDBJ databases">
        <authorList>
            <person name="Roder T."/>
            <person name="Oberhansli S."/>
            <person name="Kreuzer M."/>
        </authorList>
    </citation>
    <scope>NUCLEOTIDE SEQUENCE</scope>
    <source>
        <strain evidence="2">LWS13-1.2</strain>
    </source>
</reference>
<accession>A0AAU6SD88</accession>